<feature type="region of interest" description="Disordered" evidence="1">
    <location>
        <begin position="1"/>
        <end position="20"/>
    </location>
</feature>
<dbReference type="Proteomes" id="UP000198569">
    <property type="component" value="Unassembled WGS sequence"/>
</dbReference>
<name>A0A1H2ZCN0_9FLAO</name>
<evidence type="ECO:0000256" key="1">
    <source>
        <dbReference type="SAM" id="MobiDB-lite"/>
    </source>
</evidence>
<accession>A0A1H2ZCN0</accession>
<keyword evidence="3" id="KW-1185">Reference proteome</keyword>
<dbReference type="OrthoDB" id="982897at2"/>
<proteinExistence type="predicted"/>
<reference evidence="3" key="1">
    <citation type="submission" date="2016-10" db="EMBL/GenBank/DDBJ databases">
        <authorList>
            <person name="Varghese N."/>
            <person name="Submissions S."/>
        </authorList>
    </citation>
    <scope>NUCLEOTIDE SEQUENCE [LARGE SCALE GENOMIC DNA]</scope>
    <source>
        <strain evidence="3">DSM 15718</strain>
    </source>
</reference>
<evidence type="ECO:0000313" key="3">
    <source>
        <dbReference type="Proteomes" id="UP000198569"/>
    </source>
</evidence>
<protein>
    <recommendedName>
        <fullName evidence="4">Heavy-metal-associated domain-containing protein</fullName>
    </recommendedName>
</protein>
<dbReference type="STRING" id="229203.SAMN05444338_107150"/>
<dbReference type="RefSeq" id="WP_091431970.1">
    <property type="nucleotide sequence ID" value="NZ_FNMV01000007.1"/>
</dbReference>
<sequence length="86" mass="9424">MGILEKNVIPGNHGKTFGTNAKEDADLSQIKNSISEIDGIVDVILNTSIFPREFTVHTSKMVAIDEIENKVKKVGFHAIPKATFTL</sequence>
<evidence type="ECO:0008006" key="4">
    <source>
        <dbReference type="Google" id="ProtNLM"/>
    </source>
</evidence>
<organism evidence="2 3">
    <name type="scientific">Flavobacterium degerlachei</name>
    <dbReference type="NCBI Taxonomy" id="229203"/>
    <lineage>
        <taxon>Bacteria</taxon>
        <taxon>Pseudomonadati</taxon>
        <taxon>Bacteroidota</taxon>
        <taxon>Flavobacteriia</taxon>
        <taxon>Flavobacteriales</taxon>
        <taxon>Flavobacteriaceae</taxon>
        <taxon>Flavobacterium</taxon>
    </lineage>
</organism>
<dbReference type="AlphaFoldDB" id="A0A1H2ZCN0"/>
<dbReference type="EMBL" id="FNMV01000007">
    <property type="protein sequence ID" value="SDX15131.1"/>
    <property type="molecule type" value="Genomic_DNA"/>
</dbReference>
<gene>
    <name evidence="2" type="ORF">SAMN05444338_107150</name>
</gene>
<evidence type="ECO:0000313" key="2">
    <source>
        <dbReference type="EMBL" id="SDX15131.1"/>
    </source>
</evidence>